<dbReference type="InterPro" id="IPR001509">
    <property type="entry name" value="Epimerase_deHydtase"/>
</dbReference>
<sequence length="310" mass="33375">MRTLVTGGAGFIGSNLVDRLLGEGHDVAVLDDFSTGKEENLGPALAAGATVHRADVRNPLEVDDVFAQVKPEVAFHLAAQIDVRRSVADPAFDARTNIEGTINVLNGVRSVEGRMINVSTGGAIYGETDLIPTPETVEPLPEAPYGQSKFCAERYLGLFTRLYGTPAASVRLGNVYGPRQDPLGEAGVVAIFCGRLERGERPVIYGDGRQTRDYVFVADVVAALIAVLAHPEAHGEYNVGTGRESSVLDIVEVLRPLAEGDFEPEFADARAGELERSCLDVTRAREELGWTADVELRDGLRRTMEWATAA</sequence>
<keyword evidence="4" id="KW-1185">Reference proteome</keyword>
<dbReference type="KEGG" id="sbae:DSM104329_05226"/>
<accession>A0A9E6Y3N6</accession>
<keyword evidence="3" id="KW-0413">Isomerase</keyword>
<dbReference type="RefSeq" id="WP_259312811.1">
    <property type="nucleotide sequence ID" value="NZ_CP087164.1"/>
</dbReference>
<evidence type="ECO:0000259" key="2">
    <source>
        <dbReference type="Pfam" id="PF01370"/>
    </source>
</evidence>
<dbReference type="EC" id="5.1.3.2" evidence="3"/>
<comment type="similarity">
    <text evidence="1">Belongs to the NAD(P)-dependent epimerase/dehydratase family.</text>
</comment>
<name>A0A9E6Y3N6_9ACTN</name>
<evidence type="ECO:0000313" key="4">
    <source>
        <dbReference type="Proteomes" id="UP001162834"/>
    </source>
</evidence>
<dbReference type="GO" id="GO:0003978">
    <property type="term" value="F:UDP-glucose 4-epimerase activity"/>
    <property type="evidence" value="ECO:0007669"/>
    <property type="project" value="UniProtKB-EC"/>
</dbReference>
<dbReference type="PANTHER" id="PTHR43000">
    <property type="entry name" value="DTDP-D-GLUCOSE 4,6-DEHYDRATASE-RELATED"/>
    <property type="match status" value="1"/>
</dbReference>
<dbReference type="Proteomes" id="UP001162834">
    <property type="component" value="Chromosome"/>
</dbReference>
<dbReference type="InterPro" id="IPR036291">
    <property type="entry name" value="NAD(P)-bd_dom_sf"/>
</dbReference>
<protein>
    <submittedName>
        <fullName evidence="3">UDP-glucose 4-epimerase</fullName>
        <ecNumber evidence="3">5.1.3.2</ecNumber>
    </submittedName>
</protein>
<evidence type="ECO:0000313" key="3">
    <source>
        <dbReference type="EMBL" id="UGS38796.1"/>
    </source>
</evidence>
<dbReference type="Pfam" id="PF01370">
    <property type="entry name" value="Epimerase"/>
    <property type="match status" value="1"/>
</dbReference>
<dbReference type="SUPFAM" id="SSF51735">
    <property type="entry name" value="NAD(P)-binding Rossmann-fold domains"/>
    <property type="match status" value="1"/>
</dbReference>
<dbReference type="Gene3D" id="3.40.50.720">
    <property type="entry name" value="NAD(P)-binding Rossmann-like Domain"/>
    <property type="match status" value="1"/>
</dbReference>
<dbReference type="EMBL" id="CP087164">
    <property type="protein sequence ID" value="UGS38796.1"/>
    <property type="molecule type" value="Genomic_DNA"/>
</dbReference>
<dbReference type="Gene3D" id="3.90.25.10">
    <property type="entry name" value="UDP-galactose 4-epimerase, domain 1"/>
    <property type="match status" value="1"/>
</dbReference>
<dbReference type="AlphaFoldDB" id="A0A9E6Y3N6"/>
<reference evidence="3" key="1">
    <citation type="journal article" date="2022" name="Int. J. Syst. Evol. Microbiol.">
        <title>Pseudomonas aegrilactucae sp. nov. and Pseudomonas morbosilactucae sp. nov., pathogens causing bacterial rot of lettuce in Japan.</title>
        <authorList>
            <person name="Sawada H."/>
            <person name="Fujikawa T."/>
            <person name="Satou M."/>
        </authorList>
    </citation>
    <scope>NUCLEOTIDE SEQUENCE</scope>
    <source>
        <strain evidence="3">0166_1</strain>
    </source>
</reference>
<evidence type="ECO:0000256" key="1">
    <source>
        <dbReference type="ARBA" id="ARBA00007637"/>
    </source>
</evidence>
<gene>
    <name evidence="3" type="primary">galE1_1</name>
    <name evidence="3" type="ORF">DSM104329_05226</name>
</gene>
<feature type="domain" description="NAD-dependent epimerase/dehydratase" evidence="2">
    <location>
        <begin position="4"/>
        <end position="240"/>
    </location>
</feature>
<organism evidence="3 4">
    <name type="scientific">Capillimicrobium parvum</name>
    <dbReference type="NCBI Taxonomy" id="2884022"/>
    <lineage>
        <taxon>Bacteria</taxon>
        <taxon>Bacillati</taxon>
        <taxon>Actinomycetota</taxon>
        <taxon>Thermoleophilia</taxon>
        <taxon>Solirubrobacterales</taxon>
        <taxon>Capillimicrobiaceae</taxon>
        <taxon>Capillimicrobium</taxon>
    </lineage>
</organism>
<proteinExistence type="inferred from homology"/>